<comment type="caution">
    <text evidence="1">The sequence shown here is derived from an EMBL/GenBank/DDBJ whole genome shotgun (WGS) entry which is preliminary data.</text>
</comment>
<keyword evidence="2" id="KW-1185">Reference proteome</keyword>
<organism evidence="1 2">
    <name type="scientific">Leucosporidium creatinivorum</name>
    <dbReference type="NCBI Taxonomy" id="106004"/>
    <lineage>
        <taxon>Eukaryota</taxon>
        <taxon>Fungi</taxon>
        <taxon>Dikarya</taxon>
        <taxon>Basidiomycota</taxon>
        <taxon>Pucciniomycotina</taxon>
        <taxon>Microbotryomycetes</taxon>
        <taxon>Leucosporidiales</taxon>
        <taxon>Leucosporidium</taxon>
    </lineage>
</organism>
<gene>
    <name evidence="1" type="ORF">BCR35DRAFT_302859</name>
</gene>
<dbReference type="OrthoDB" id="2540892at2759"/>
<evidence type="ECO:0000313" key="1">
    <source>
        <dbReference type="EMBL" id="ORY85380.1"/>
    </source>
</evidence>
<evidence type="ECO:0000313" key="2">
    <source>
        <dbReference type="Proteomes" id="UP000193467"/>
    </source>
</evidence>
<sequence>MPLPTLPNELIADIFGKVVETEKLDERDERIMADLCLVSKSFLPLARQQLYRVASLKLVPVDLTPALSESDEDVDDHEGPAEPTLNSLLLVATLATSPHLARFVNVLCLNLGGRAGDEGAEMVREVFKTCSGINEMEIREYWDVGTGSGAFGDVLHNGGSRIRILRLHGGILREDGPLSLALLQLQLEELHLVNHFASLQGEFVYPSPSSQLRSFSYVFVHHLNFNSVLASSHDSLRSLQLMSRGQPFDLSAFAHLETVHYECHHNSGATVDDITTTLASLPSSLKSLRLSSICWEPAQSKQHFYGQLGERRVLHSLPPSLVYLDLQEIFLTPEYILDFVNSPSASPNLRSLGVPPSLFHRRIMDDLRDNEHPSQDYRDLLRRKRTVEEDKRLDQYSAEQEAFAVAVTEAAEGRGIAIVAELHYM</sequence>
<dbReference type="InterPro" id="IPR032675">
    <property type="entry name" value="LRR_dom_sf"/>
</dbReference>
<dbReference type="InParanoid" id="A0A1Y2FN01"/>
<dbReference type="AlphaFoldDB" id="A0A1Y2FN01"/>
<dbReference type="Gene3D" id="3.80.10.10">
    <property type="entry name" value="Ribonuclease Inhibitor"/>
    <property type="match status" value="1"/>
</dbReference>
<protein>
    <recommendedName>
        <fullName evidence="3">F-box domain-containing protein</fullName>
    </recommendedName>
</protein>
<proteinExistence type="predicted"/>
<name>A0A1Y2FN01_9BASI</name>
<evidence type="ECO:0008006" key="3">
    <source>
        <dbReference type="Google" id="ProtNLM"/>
    </source>
</evidence>
<reference evidence="1 2" key="1">
    <citation type="submission" date="2016-07" db="EMBL/GenBank/DDBJ databases">
        <title>Pervasive Adenine N6-methylation of Active Genes in Fungi.</title>
        <authorList>
            <consortium name="DOE Joint Genome Institute"/>
            <person name="Mondo S.J."/>
            <person name="Dannebaum R.O."/>
            <person name="Kuo R.C."/>
            <person name="Labutti K."/>
            <person name="Haridas S."/>
            <person name="Kuo A."/>
            <person name="Salamov A."/>
            <person name="Ahrendt S.R."/>
            <person name="Lipzen A."/>
            <person name="Sullivan W."/>
            <person name="Andreopoulos W.B."/>
            <person name="Clum A."/>
            <person name="Lindquist E."/>
            <person name="Daum C."/>
            <person name="Ramamoorthy G.K."/>
            <person name="Gryganskyi A."/>
            <person name="Culley D."/>
            <person name="Magnuson J.K."/>
            <person name="James T.Y."/>
            <person name="O'Malley M.A."/>
            <person name="Stajich J.E."/>
            <person name="Spatafora J.W."/>
            <person name="Visel A."/>
            <person name="Grigoriev I.V."/>
        </authorList>
    </citation>
    <scope>NUCLEOTIDE SEQUENCE [LARGE SCALE GENOMIC DNA]</scope>
    <source>
        <strain evidence="1 2">62-1032</strain>
    </source>
</reference>
<dbReference type="EMBL" id="MCGR01000016">
    <property type="protein sequence ID" value="ORY85380.1"/>
    <property type="molecule type" value="Genomic_DNA"/>
</dbReference>
<dbReference type="Proteomes" id="UP000193467">
    <property type="component" value="Unassembled WGS sequence"/>
</dbReference>
<dbReference type="SUPFAM" id="SSF52047">
    <property type="entry name" value="RNI-like"/>
    <property type="match status" value="1"/>
</dbReference>
<accession>A0A1Y2FN01</accession>